<gene>
    <name evidence="6" type="ORF">ABUW04_17080</name>
</gene>
<dbReference type="InterPro" id="IPR009057">
    <property type="entry name" value="Homeodomain-like_sf"/>
</dbReference>
<keyword evidence="7" id="KW-1185">Reference proteome</keyword>
<dbReference type="SUPFAM" id="SSF48498">
    <property type="entry name" value="Tetracyclin repressor-like, C-terminal domain"/>
    <property type="match status" value="1"/>
</dbReference>
<reference evidence="6 7" key="1">
    <citation type="submission" date="2024-06" db="EMBL/GenBank/DDBJ databases">
        <authorList>
            <person name="Lee S.D."/>
        </authorList>
    </citation>
    <scope>NUCLEOTIDE SEQUENCE [LARGE SCALE GENOMIC DNA]</scope>
    <source>
        <strain evidence="6 7">N1-10</strain>
    </source>
</reference>
<feature type="domain" description="HTH tetR-type" evidence="5">
    <location>
        <begin position="9"/>
        <end position="68"/>
    </location>
</feature>
<evidence type="ECO:0000313" key="7">
    <source>
        <dbReference type="Proteomes" id="UP001592581"/>
    </source>
</evidence>
<dbReference type="PANTHER" id="PTHR30055:SF234">
    <property type="entry name" value="HTH-TYPE TRANSCRIPTIONAL REGULATOR BETI"/>
    <property type="match status" value="1"/>
</dbReference>
<keyword evidence="1" id="KW-0805">Transcription regulation</keyword>
<dbReference type="InterPro" id="IPR036271">
    <property type="entry name" value="Tet_transcr_reg_TetR-rel_C_sf"/>
</dbReference>
<protein>
    <submittedName>
        <fullName evidence="6">TetR/AcrR family transcriptional regulator</fullName>
    </submittedName>
</protein>
<comment type="caution">
    <text evidence="6">The sequence shown here is derived from an EMBL/GenBank/DDBJ whole genome shotgun (WGS) entry which is preliminary data.</text>
</comment>
<dbReference type="InterPro" id="IPR001647">
    <property type="entry name" value="HTH_TetR"/>
</dbReference>
<dbReference type="PROSITE" id="PS50977">
    <property type="entry name" value="HTH_TETR_2"/>
    <property type="match status" value="1"/>
</dbReference>
<dbReference type="RefSeq" id="WP_380565577.1">
    <property type="nucleotide sequence ID" value="NZ_JBEUKS010000005.1"/>
</dbReference>
<dbReference type="PANTHER" id="PTHR30055">
    <property type="entry name" value="HTH-TYPE TRANSCRIPTIONAL REGULATOR RUTR"/>
    <property type="match status" value="1"/>
</dbReference>
<evidence type="ECO:0000256" key="2">
    <source>
        <dbReference type="ARBA" id="ARBA00023125"/>
    </source>
</evidence>
<keyword evidence="3" id="KW-0804">Transcription</keyword>
<sequence>MSRNPALRDHIAATVLDAAAAVLAERGEAASMADIAAAAGVGRATLYRYFPNREVLLQALARAAVDELGDRVAEAGLDTVPVAEGIARLTRAFVGTGSKYVAFMRSGQKPVDPALVDRQLGEPLRGLFRRGAADGTLRGDLPTEVLLALYTGLLEAAFTMATQGGLGVEQASAATIAVFLDGAGGTGEV</sequence>
<dbReference type="EMBL" id="JBEUKS010000005">
    <property type="protein sequence ID" value="MFC1439974.1"/>
    <property type="molecule type" value="Genomic_DNA"/>
</dbReference>
<evidence type="ECO:0000259" key="5">
    <source>
        <dbReference type="PROSITE" id="PS50977"/>
    </source>
</evidence>
<dbReference type="PRINTS" id="PR00455">
    <property type="entry name" value="HTHTETR"/>
</dbReference>
<dbReference type="Gene3D" id="1.10.357.10">
    <property type="entry name" value="Tetracycline Repressor, domain 2"/>
    <property type="match status" value="1"/>
</dbReference>
<accession>A0ABV6XNY8</accession>
<keyword evidence="2 4" id="KW-0238">DNA-binding</keyword>
<name>A0ABV6XNY8_9ACTN</name>
<evidence type="ECO:0000256" key="1">
    <source>
        <dbReference type="ARBA" id="ARBA00023015"/>
    </source>
</evidence>
<proteinExistence type="predicted"/>
<evidence type="ECO:0000256" key="3">
    <source>
        <dbReference type="ARBA" id="ARBA00023163"/>
    </source>
</evidence>
<dbReference type="SUPFAM" id="SSF46689">
    <property type="entry name" value="Homeodomain-like"/>
    <property type="match status" value="1"/>
</dbReference>
<dbReference type="Proteomes" id="UP001592581">
    <property type="component" value="Unassembled WGS sequence"/>
</dbReference>
<dbReference type="Pfam" id="PF00440">
    <property type="entry name" value="TetR_N"/>
    <property type="match status" value="1"/>
</dbReference>
<dbReference type="InterPro" id="IPR050109">
    <property type="entry name" value="HTH-type_TetR-like_transc_reg"/>
</dbReference>
<evidence type="ECO:0000256" key="4">
    <source>
        <dbReference type="PROSITE-ProRule" id="PRU00335"/>
    </source>
</evidence>
<organism evidence="6 7">
    <name type="scientific">Streptacidiphilus jeojiensis</name>
    <dbReference type="NCBI Taxonomy" id="3229225"/>
    <lineage>
        <taxon>Bacteria</taxon>
        <taxon>Bacillati</taxon>
        <taxon>Actinomycetota</taxon>
        <taxon>Actinomycetes</taxon>
        <taxon>Kitasatosporales</taxon>
        <taxon>Streptomycetaceae</taxon>
        <taxon>Streptacidiphilus</taxon>
    </lineage>
</organism>
<evidence type="ECO:0000313" key="6">
    <source>
        <dbReference type="EMBL" id="MFC1439974.1"/>
    </source>
</evidence>
<feature type="DNA-binding region" description="H-T-H motif" evidence="4">
    <location>
        <begin position="31"/>
        <end position="50"/>
    </location>
</feature>